<evidence type="ECO:0000256" key="3">
    <source>
        <dbReference type="ARBA" id="ARBA00023125"/>
    </source>
</evidence>
<evidence type="ECO:0000313" key="7">
    <source>
        <dbReference type="EMBL" id="OJJ46030.1"/>
    </source>
</evidence>
<evidence type="ECO:0000259" key="6">
    <source>
        <dbReference type="PROSITE" id="PS50048"/>
    </source>
</evidence>
<keyword evidence="3" id="KW-0238">DNA-binding</keyword>
<keyword evidence="5" id="KW-0539">Nucleus</keyword>
<sequence length="591" mass="65655">MAETPDYRKRKRTSHACDACRHRKVRCDGRQPCTTCCNTGEDCSYGTEAIPKSKSDLILDVALRSETLLRELSAQLHTVIRSNTNASSPGAIISPRTIDSAQNADSHISNATLSAFHASTTESILAWPHFDDFVALRQAHSFSVFHLESTRAPPGRPSSAVPMHPFATKYEVDRLVHSFEQTVNFWYPTMSSAMTRDLASRVLVGSLDESMTSCLALLVMALGCASELVCSYAGHEAPAADELESRRQRRLMGELYFDCAFRKIYLAQAECTAEAVQCLFFTALFFAFQQRPLQAWSFISSTAAKCRLLLSYPDSEGLPDQQECLRRIFWSCYILESDYLAELSALPQTGIADIESSVPLPGEYHTHASQADEEQSSLYFLACISMRRLLNRVHNLLYARDTGVGFDNQQFPSVVAELGHQLEEWKELLPPPFQFAVDLSPARSIPGAFLRQRYLTCKSVIYRPYLTWALSNTASAPAVNHFPAVVYEGCQSCLDACWLHAQNLGSFPHTIMIDTWICSLSMASVMLITLAASRLTALRGCMSPKVAEMGPHLTQLLTQWMHIPGHGVSPSVLQSVKLIGDVSVSLKMILR</sequence>
<dbReference type="Gene3D" id="4.10.240.10">
    <property type="entry name" value="Zn(2)-C6 fungal-type DNA-binding domain"/>
    <property type="match status" value="1"/>
</dbReference>
<dbReference type="STRING" id="1073090.A0A1L9SFL5"/>
<proteinExistence type="predicted"/>
<dbReference type="GO" id="GO:0000981">
    <property type="term" value="F:DNA-binding transcription factor activity, RNA polymerase II-specific"/>
    <property type="evidence" value="ECO:0007669"/>
    <property type="project" value="InterPro"/>
</dbReference>
<dbReference type="CDD" id="cd12148">
    <property type="entry name" value="fungal_TF_MHR"/>
    <property type="match status" value="1"/>
</dbReference>
<keyword evidence="8" id="KW-1185">Reference proteome</keyword>
<evidence type="ECO:0000313" key="8">
    <source>
        <dbReference type="Proteomes" id="UP000184188"/>
    </source>
</evidence>
<dbReference type="GO" id="GO:0003677">
    <property type="term" value="F:DNA binding"/>
    <property type="evidence" value="ECO:0007669"/>
    <property type="project" value="UniProtKB-KW"/>
</dbReference>
<dbReference type="GO" id="GO:0008270">
    <property type="term" value="F:zinc ion binding"/>
    <property type="evidence" value="ECO:0007669"/>
    <property type="project" value="InterPro"/>
</dbReference>
<dbReference type="Proteomes" id="UP000184188">
    <property type="component" value="Unassembled WGS sequence"/>
</dbReference>
<gene>
    <name evidence="7" type="ORF">ASPZODRAFT_132999</name>
</gene>
<dbReference type="GO" id="GO:0006351">
    <property type="term" value="P:DNA-templated transcription"/>
    <property type="evidence" value="ECO:0007669"/>
    <property type="project" value="InterPro"/>
</dbReference>
<evidence type="ECO:0000256" key="5">
    <source>
        <dbReference type="ARBA" id="ARBA00023242"/>
    </source>
</evidence>
<evidence type="ECO:0000256" key="2">
    <source>
        <dbReference type="ARBA" id="ARBA00023015"/>
    </source>
</evidence>
<dbReference type="Pfam" id="PF04082">
    <property type="entry name" value="Fungal_trans"/>
    <property type="match status" value="1"/>
</dbReference>
<dbReference type="InterPro" id="IPR036864">
    <property type="entry name" value="Zn2-C6_fun-type_DNA-bd_sf"/>
</dbReference>
<evidence type="ECO:0000256" key="1">
    <source>
        <dbReference type="ARBA" id="ARBA00022723"/>
    </source>
</evidence>
<feature type="domain" description="Zn(2)-C6 fungal-type" evidence="6">
    <location>
        <begin position="16"/>
        <end position="45"/>
    </location>
</feature>
<dbReference type="AlphaFoldDB" id="A0A1L9SFL5"/>
<keyword evidence="1" id="KW-0479">Metal-binding</keyword>
<dbReference type="PANTHER" id="PTHR47785:SF1">
    <property type="entry name" value="TRANSCRIPTION FACTOR, PUTATIVE (AFU_ORTHOLOGUE AFUA_5G14530)-RELATED"/>
    <property type="match status" value="1"/>
</dbReference>
<accession>A0A1L9SFL5</accession>
<dbReference type="SUPFAM" id="SSF57701">
    <property type="entry name" value="Zn2/Cys6 DNA-binding domain"/>
    <property type="match status" value="1"/>
</dbReference>
<dbReference type="PROSITE" id="PS00463">
    <property type="entry name" value="ZN2_CY6_FUNGAL_1"/>
    <property type="match status" value="1"/>
</dbReference>
<protein>
    <recommendedName>
        <fullName evidence="6">Zn(2)-C6 fungal-type domain-containing protein</fullName>
    </recommendedName>
</protein>
<dbReference type="InterPro" id="IPR053181">
    <property type="entry name" value="EcdB-like_regulator"/>
</dbReference>
<dbReference type="OrthoDB" id="4685598at2759"/>
<dbReference type="SMART" id="SM00066">
    <property type="entry name" value="GAL4"/>
    <property type="match status" value="1"/>
</dbReference>
<name>A0A1L9SFL5_9EURO</name>
<dbReference type="PROSITE" id="PS50048">
    <property type="entry name" value="ZN2_CY6_FUNGAL_2"/>
    <property type="match status" value="1"/>
</dbReference>
<dbReference type="GeneID" id="34609627"/>
<dbReference type="VEuPathDB" id="FungiDB:ASPZODRAFT_132999"/>
<dbReference type="CDD" id="cd00067">
    <property type="entry name" value="GAL4"/>
    <property type="match status" value="1"/>
</dbReference>
<organism evidence="7 8">
    <name type="scientific">Penicilliopsis zonata CBS 506.65</name>
    <dbReference type="NCBI Taxonomy" id="1073090"/>
    <lineage>
        <taxon>Eukaryota</taxon>
        <taxon>Fungi</taxon>
        <taxon>Dikarya</taxon>
        <taxon>Ascomycota</taxon>
        <taxon>Pezizomycotina</taxon>
        <taxon>Eurotiomycetes</taxon>
        <taxon>Eurotiomycetidae</taxon>
        <taxon>Eurotiales</taxon>
        <taxon>Aspergillaceae</taxon>
        <taxon>Penicilliopsis</taxon>
    </lineage>
</organism>
<dbReference type="Pfam" id="PF00172">
    <property type="entry name" value="Zn_clus"/>
    <property type="match status" value="1"/>
</dbReference>
<dbReference type="InterPro" id="IPR007219">
    <property type="entry name" value="XnlR_reg_dom"/>
</dbReference>
<reference evidence="8" key="1">
    <citation type="journal article" date="2017" name="Genome Biol.">
        <title>Comparative genomics reveals high biological diversity and specific adaptations in the industrially and medically important fungal genus Aspergillus.</title>
        <authorList>
            <person name="de Vries R.P."/>
            <person name="Riley R."/>
            <person name="Wiebenga A."/>
            <person name="Aguilar-Osorio G."/>
            <person name="Amillis S."/>
            <person name="Uchima C.A."/>
            <person name="Anderluh G."/>
            <person name="Asadollahi M."/>
            <person name="Askin M."/>
            <person name="Barry K."/>
            <person name="Battaglia E."/>
            <person name="Bayram O."/>
            <person name="Benocci T."/>
            <person name="Braus-Stromeyer S.A."/>
            <person name="Caldana C."/>
            <person name="Canovas D."/>
            <person name="Cerqueira G.C."/>
            <person name="Chen F."/>
            <person name="Chen W."/>
            <person name="Choi C."/>
            <person name="Clum A."/>
            <person name="Dos Santos R.A."/>
            <person name="Damasio A.R."/>
            <person name="Diallinas G."/>
            <person name="Emri T."/>
            <person name="Fekete E."/>
            <person name="Flipphi M."/>
            <person name="Freyberg S."/>
            <person name="Gallo A."/>
            <person name="Gournas C."/>
            <person name="Habgood R."/>
            <person name="Hainaut M."/>
            <person name="Harispe M.L."/>
            <person name="Henrissat B."/>
            <person name="Hilden K.S."/>
            <person name="Hope R."/>
            <person name="Hossain A."/>
            <person name="Karabika E."/>
            <person name="Karaffa L."/>
            <person name="Karanyi Z."/>
            <person name="Krasevec N."/>
            <person name="Kuo A."/>
            <person name="Kusch H."/>
            <person name="LaButti K."/>
            <person name="Lagendijk E.L."/>
            <person name="Lapidus A."/>
            <person name="Levasseur A."/>
            <person name="Lindquist E."/>
            <person name="Lipzen A."/>
            <person name="Logrieco A.F."/>
            <person name="MacCabe A."/>
            <person name="Maekelae M.R."/>
            <person name="Malavazi I."/>
            <person name="Melin P."/>
            <person name="Meyer V."/>
            <person name="Mielnichuk N."/>
            <person name="Miskei M."/>
            <person name="Molnar A.P."/>
            <person name="Mule G."/>
            <person name="Ngan C.Y."/>
            <person name="Orejas M."/>
            <person name="Orosz E."/>
            <person name="Ouedraogo J.P."/>
            <person name="Overkamp K.M."/>
            <person name="Park H.-S."/>
            <person name="Perrone G."/>
            <person name="Piumi F."/>
            <person name="Punt P.J."/>
            <person name="Ram A.F."/>
            <person name="Ramon A."/>
            <person name="Rauscher S."/>
            <person name="Record E."/>
            <person name="Riano-Pachon D.M."/>
            <person name="Robert V."/>
            <person name="Roehrig J."/>
            <person name="Ruller R."/>
            <person name="Salamov A."/>
            <person name="Salih N.S."/>
            <person name="Samson R.A."/>
            <person name="Sandor E."/>
            <person name="Sanguinetti M."/>
            <person name="Schuetze T."/>
            <person name="Sepcic K."/>
            <person name="Shelest E."/>
            <person name="Sherlock G."/>
            <person name="Sophianopoulou V."/>
            <person name="Squina F.M."/>
            <person name="Sun H."/>
            <person name="Susca A."/>
            <person name="Todd R.B."/>
            <person name="Tsang A."/>
            <person name="Unkles S.E."/>
            <person name="van de Wiele N."/>
            <person name="van Rossen-Uffink D."/>
            <person name="Oliveira J.V."/>
            <person name="Vesth T.C."/>
            <person name="Visser J."/>
            <person name="Yu J.-H."/>
            <person name="Zhou M."/>
            <person name="Andersen M.R."/>
            <person name="Archer D.B."/>
            <person name="Baker S.E."/>
            <person name="Benoit I."/>
            <person name="Brakhage A.A."/>
            <person name="Braus G.H."/>
            <person name="Fischer R."/>
            <person name="Frisvad J.C."/>
            <person name="Goldman G.H."/>
            <person name="Houbraken J."/>
            <person name="Oakley B."/>
            <person name="Pocsi I."/>
            <person name="Scazzocchio C."/>
            <person name="Seiboth B."/>
            <person name="vanKuyk P.A."/>
            <person name="Wortman J."/>
            <person name="Dyer P.S."/>
            <person name="Grigoriev I.V."/>
        </authorList>
    </citation>
    <scope>NUCLEOTIDE SEQUENCE [LARGE SCALE GENOMIC DNA]</scope>
    <source>
        <strain evidence="8">CBS 506.65</strain>
    </source>
</reference>
<dbReference type="EMBL" id="KV878343">
    <property type="protein sequence ID" value="OJJ46030.1"/>
    <property type="molecule type" value="Genomic_DNA"/>
</dbReference>
<dbReference type="RefSeq" id="XP_022580540.1">
    <property type="nucleotide sequence ID" value="XM_022723162.1"/>
</dbReference>
<evidence type="ECO:0000256" key="4">
    <source>
        <dbReference type="ARBA" id="ARBA00023163"/>
    </source>
</evidence>
<dbReference type="InterPro" id="IPR001138">
    <property type="entry name" value="Zn2Cys6_DnaBD"/>
</dbReference>
<keyword evidence="2" id="KW-0805">Transcription regulation</keyword>
<keyword evidence="4" id="KW-0804">Transcription</keyword>
<dbReference type="PANTHER" id="PTHR47785">
    <property type="entry name" value="ZN(II)2CYS6 TRANSCRIPTION FACTOR (EUROFUNG)-RELATED-RELATED"/>
    <property type="match status" value="1"/>
</dbReference>